<sequence>MLNPFVCGTYDPVDDDELCLANPESSPRRYKRKDSKNNPYSTRGLDTFSALLSDLNDKRQKIYSQMNPHDISFVRFVHSNKDDFVPIIVKVKNKSQELKVVKARNLNHKSESTEKKSSDESSNVAMDERNKPKMEIDQKAKTKKRISWNMKNIEMEKPVFYLPFVVIMILVLLIVFGRTAAIIFTCILWYVIPTLKDSSLNSKISMKKKDYVRGLSEKKMVVNEGLVKKKDYVRGFSEKKMVVNEGINKKKDYVRRWSEKKMVTNNIDGLVSPRSGCVSDEANSKIKIQAKHSHKKSW</sequence>
<gene>
    <name evidence="1" type="ORF">MILVUS5_LOCUS38392</name>
</gene>
<reference evidence="1" key="1">
    <citation type="submission" date="2023-10" db="EMBL/GenBank/DDBJ databases">
        <authorList>
            <person name="Rodriguez Cubillos JULIANA M."/>
            <person name="De Vega J."/>
        </authorList>
    </citation>
    <scope>NUCLEOTIDE SEQUENCE</scope>
</reference>
<protein>
    <submittedName>
        <fullName evidence="1">Uncharacterized protein</fullName>
    </submittedName>
</protein>
<keyword evidence="2" id="KW-1185">Reference proteome</keyword>
<dbReference type="EMBL" id="CASHSV030000716">
    <property type="protein sequence ID" value="CAJ2675340.1"/>
    <property type="molecule type" value="Genomic_DNA"/>
</dbReference>
<accession>A0ACB0M2B8</accession>
<proteinExistence type="predicted"/>
<organism evidence="1 2">
    <name type="scientific">Trifolium pratense</name>
    <name type="common">Red clover</name>
    <dbReference type="NCBI Taxonomy" id="57577"/>
    <lineage>
        <taxon>Eukaryota</taxon>
        <taxon>Viridiplantae</taxon>
        <taxon>Streptophyta</taxon>
        <taxon>Embryophyta</taxon>
        <taxon>Tracheophyta</taxon>
        <taxon>Spermatophyta</taxon>
        <taxon>Magnoliopsida</taxon>
        <taxon>eudicotyledons</taxon>
        <taxon>Gunneridae</taxon>
        <taxon>Pentapetalae</taxon>
        <taxon>rosids</taxon>
        <taxon>fabids</taxon>
        <taxon>Fabales</taxon>
        <taxon>Fabaceae</taxon>
        <taxon>Papilionoideae</taxon>
        <taxon>50 kb inversion clade</taxon>
        <taxon>NPAAA clade</taxon>
        <taxon>Hologalegina</taxon>
        <taxon>IRL clade</taxon>
        <taxon>Trifolieae</taxon>
        <taxon>Trifolium</taxon>
    </lineage>
</organism>
<name>A0ACB0M2B8_TRIPR</name>
<evidence type="ECO:0000313" key="1">
    <source>
        <dbReference type="EMBL" id="CAJ2675340.1"/>
    </source>
</evidence>
<evidence type="ECO:0000313" key="2">
    <source>
        <dbReference type="Proteomes" id="UP001177021"/>
    </source>
</evidence>
<dbReference type="Proteomes" id="UP001177021">
    <property type="component" value="Unassembled WGS sequence"/>
</dbReference>
<comment type="caution">
    <text evidence="1">The sequence shown here is derived from an EMBL/GenBank/DDBJ whole genome shotgun (WGS) entry which is preliminary data.</text>
</comment>